<reference evidence="2" key="1">
    <citation type="journal article" date="2018" name="Nat. Microbiol.">
        <title>Leveraging single-cell genomics to expand the fungal tree of life.</title>
        <authorList>
            <person name="Ahrendt S.R."/>
            <person name="Quandt C.A."/>
            <person name="Ciobanu D."/>
            <person name="Clum A."/>
            <person name="Salamov A."/>
            <person name="Andreopoulos B."/>
            <person name="Cheng J.F."/>
            <person name="Woyke T."/>
            <person name="Pelin A."/>
            <person name="Henrissat B."/>
            <person name="Reynolds N.K."/>
            <person name="Benny G.L."/>
            <person name="Smith M.E."/>
            <person name="James T.Y."/>
            <person name="Grigoriev I.V."/>
        </authorList>
    </citation>
    <scope>NUCLEOTIDE SEQUENCE [LARGE SCALE GENOMIC DNA]</scope>
</reference>
<dbReference type="AlphaFoldDB" id="A0A4P9WNF3"/>
<name>A0A4P9WNF3_9FUNG</name>
<proteinExistence type="predicted"/>
<evidence type="ECO:0000313" key="1">
    <source>
        <dbReference type="EMBL" id="RKO92730.1"/>
    </source>
</evidence>
<protein>
    <submittedName>
        <fullName evidence="1">Uncharacterized protein</fullName>
    </submittedName>
</protein>
<keyword evidence="2" id="KW-1185">Reference proteome</keyword>
<sequence>MCEQPPIRNSGMYAHRTCLPVGDDGSFRSWSRLERDLGERGGVGGSSPNLTAQRPLSHNQVLGRRHISLSSDQPLPLFDEGFAQPFEGGILGGNGFDGVVLGQQLLEVEFGGEVADDARVDVLRGAVNDAPRRDVPVCLEHHGDVRGFLAGVVRAAGDLDLDGGEGGFAGCGYVEGGLDVANQGRSVICRIGGFVCKAATTASLYEFIIVDVAASSRASDSGSVMVRPLDFDSVDGVHELGVLRERHLLLFEVGLDPAPRLLSRDVDDILSKAGNLVLEAWDTRRGLLRVRFGSPVHPPLDELRDQALEDSGVEEPGKLATMRSRCGRTFWSIAM</sequence>
<organism evidence="1 2">
    <name type="scientific">Blyttiomyces helicus</name>
    <dbReference type="NCBI Taxonomy" id="388810"/>
    <lineage>
        <taxon>Eukaryota</taxon>
        <taxon>Fungi</taxon>
        <taxon>Fungi incertae sedis</taxon>
        <taxon>Chytridiomycota</taxon>
        <taxon>Chytridiomycota incertae sedis</taxon>
        <taxon>Chytridiomycetes</taxon>
        <taxon>Chytridiomycetes incertae sedis</taxon>
        <taxon>Blyttiomyces</taxon>
    </lineage>
</organism>
<dbReference type="EMBL" id="KZ994518">
    <property type="protein sequence ID" value="RKO92730.1"/>
    <property type="molecule type" value="Genomic_DNA"/>
</dbReference>
<evidence type="ECO:0000313" key="2">
    <source>
        <dbReference type="Proteomes" id="UP000269721"/>
    </source>
</evidence>
<dbReference type="Proteomes" id="UP000269721">
    <property type="component" value="Unassembled WGS sequence"/>
</dbReference>
<gene>
    <name evidence="1" type="ORF">BDK51DRAFT_33209</name>
</gene>
<accession>A0A4P9WNF3</accession>